<dbReference type="InterPro" id="IPR007484">
    <property type="entry name" value="Peptidase_M28"/>
</dbReference>
<dbReference type="Gene3D" id="3.50.30.30">
    <property type="match status" value="1"/>
</dbReference>
<dbReference type="GO" id="GO:0005576">
    <property type="term" value="C:extracellular region"/>
    <property type="evidence" value="ECO:0007669"/>
    <property type="project" value="UniProtKB-SubCell"/>
</dbReference>
<evidence type="ECO:0000256" key="6">
    <source>
        <dbReference type="ARBA" id="ARBA00022525"/>
    </source>
</evidence>
<evidence type="ECO:0000256" key="17">
    <source>
        <dbReference type="ARBA" id="ARBA00023180"/>
    </source>
</evidence>
<dbReference type="GO" id="GO:0006508">
    <property type="term" value="P:proteolysis"/>
    <property type="evidence" value="ECO:0007669"/>
    <property type="project" value="UniProtKB-KW"/>
</dbReference>
<dbReference type="GO" id="GO:0070573">
    <property type="term" value="F:metallodipeptidase activity"/>
    <property type="evidence" value="ECO:0007669"/>
    <property type="project" value="InterPro"/>
</dbReference>
<dbReference type="PANTHER" id="PTHR12053:SF3">
    <property type="entry name" value="CARBOXYPEPTIDASE Q"/>
    <property type="match status" value="1"/>
</dbReference>
<evidence type="ECO:0000256" key="10">
    <source>
        <dbReference type="ARBA" id="ARBA00022729"/>
    </source>
</evidence>
<keyword evidence="7" id="KW-0121">Carboxypeptidase</keyword>
<proteinExistence type="predicted"/>
<dbReference type="PANTHER" id="PTHR12053">
    <property type="entry name" value="PROTEASE FAMILY M28 PLASMA GLUTAMATE CARBOXYPEPTIDASE-RELATED"/>
    <property type="match status" value="1"/>
</dbReference>
<evidence type="ECO:0000313" key="22">
    <source>
        <dbReference type="EMBL" id="SVC41357.1"/>
    </source>
</evidence>
<comment type="subcellular location">
    <subcellularLocation>
        <location evidence="1">Endoplasmic reticulum</location>
    </subcellularLocation>
    <subcellularLocation>
        <location evidence="3">Golgi apparatus</location>
    </subcellularLocation>
    <subcellularLocation>
        <location evidence="2">Lysosome</location>
    </subcellularLocation>
    <subcellularLocation>
        <location evidence="4">Secreted</location>
    </subcellularLocation>
</comment>
<keyword evidence="17" id="KW-0325">Glycoprotein</keyword>
<accession>A0A382M117</accession>
<evidence type="ECO:0000256" key="7">
    <source>
        <dbReference type="ARBA" id="ARBA00022645"/>
    </source>
</evidence>
<sequence length="384" mass="41718">MTVDWPMAERWLMGSASIDSLANKHINMLCDSIGIRWGGSQGERRAVEYIRSQFESFGLQSASIENFQVNSWEATSADILISDETDRTIDARASLFCPSINVTAPLVDVGFGMPHEVKALNQSLKGTIALISSGYEPFTLPESLTLRLERLSKLGAVACITPHATGGRHTAHGHAGDWRDHNPNDVPLPLIHTSREDGALLIRRAASGASVTVHVDSKQLKKTSSNVIGDLTGENWPDEWIILGAHHDTTADSPGANDNASGCTVVLETARLLSRLQQEYNINPGRSIRFATFGSEEQGLQGSTAFVKKHYGNDPIPRLMINLDELATGAMKGVALQFPEVRPLIQGELDAMGEGLTCHVMSQMDSSGDMFPFALRGIQSGMLW</sequence>
<evidence type="ECO:0000256" key="15">
    <source>
        <dbReference type="ARBA" id="ARBA00023049"/>
    </source>
</evidence>
<dbReference type="AlphaFoldDB" id="A0A382M117"/>
<evidence type="ECO:0000259" key="21">
    <source>
        <dbReference type="Pfam" id="PF04389"/>
    </source>
</evidence>
<dbReference type="GO" id="GO:0005764">
    <property type="term" value="C:lysosome"/>
    <property type="evidence" value="ECO:0007669"/>
    <property type="project" value="UniProtKB-SubCell"/>
</dbReference>
<evidence type="ECO:0000256" key="14">
    <source>
        <dbReference type="ARBA" id="ARBA00023034"/>
    </source>
</evidence>
<protein>
    <recommendedName>
        <fullName evidence="5">Carboxypeptidase Q</fullName>
    </recommendedName>
    <alternativeName>
        <fullName evidence="20">Plasma glutamate carboxypeptidase</fullName>
    </alternativeName>
</protein>
<keyword evidence="8" id="KW-0645">Protease</keyword>
<reference evidence="22" key="1">
    <citation type="submission" date="2018-05" db="EMBL/GenBank/DDBJ databases">
        <authorList>
            <person name="Lanie J.A."/>
            <person name="Ng W.-L."/>
            <person name="Kazmierczak K.M."/>
            <person name="Andrzejewski T.M."/>
            <person name="Davidsen T.M."/>
            <person name="Wayne K.J."/>
            <person name="Tettelin H."/>
            <person name="Glass J.I."/>
            <person name="Rusch D."/>
            <person name="Podicherti R."/>
            <person name="Tsui H.-C.T."/>
            <person name="Winkler M.E."/>
        </authorList>
    </citation>
    <scope>NUCLEOTIDE SEQUENCE</scope>
</reference>
<dbReference type="SUPFAM" id="SSF53187">
    <property type="entry name" value="Zn-dependent exopeptidases"/>
    <property type="match status" value="1"/>
</dbReference>
<dbReference type="GO" id="GO:0005783">
    <property type="term" value="C:endoplasmic reticulum"/>
    <property type="evidence" value="ECO:0007669"/>
    <property type="project" value="UniProtKB-SubCell"/>
</dbReference>
<dbReference type="InterPro" id="IPR039866">
    <property type="entry name" value="CPQ"/>
</dbReference>
<dbReference type="GO" id="GO:0004180">
    <property type="term" value="F:carboxypeptidase activity"/>
    <property type="evidence" value="ECO:0007669"/>
    <property type="project" value="UniProtKB-KW"/>
</dbReference>
<evidence type="ECO:0000256" key="16">
    <source>
        <dbReference type="ARBA" id="ARBA00023145"/>
    </source>
</evidence>
<keyword evidence="16" id="KW-0865">Zymogen</keyword>
<keyword evidence="13" id="KW-0862">Zinc</keyword>
<evidence type="ECO:0000256" key="2">
    <source>
        <dbReference type="ARBA" id="ARBA00004371"/>
    </source>
</evidence>
<keyword evidence="18" id="KW-0458">Lysosome</keyword>
<keyword evidence="12" id="KW-0256">Endoplasmic reticulum</keyword>
<keyword evidence="14" id="KW-0333">Golgi apparatus</keyword>
<dbReference type="Pfam" id="PF04389">
    <property type="entry name" value="Peptidase_M28"/>
    <property type="match status" value="1"/>
</dbReference>
<gene>
    <name evidence="22" type="ORF">METZ01_LOCUS294211</name>
</gene>
<evidence type="ECO:0000256" key="1">
    <source>
        <dbReference type="ARBA" id="ARBA00004240"/>
    </source>
</evidence>
<feature type="domain" description="Peptidase M28" evidence="21">
    <location>
        <begin position="226"/>
        <end position="381"/>
    </location>
</feature>
<dbReference type="InterPro" id="IPR046450">
    <property type="entry name" value="PA_dom_sf"/>
</dbReference>
<evidence type="ECO:0000256" key="11">
    <source>
        <dbReference type="ARBA" id="ARBA00022801"/>
    </source>
</evidence>
<keyword evidence="15" id="KW-0482">Metalloprotease</keyword>
<evidence type="ECO:0000256" key="5">
    <source>
        <dbReference type="ARBA" id="ARBA00014116"/>
    </source>
</evidence>
<organism evidence="22">
    <name type="scientific">marine metagenome</name>
    <dbReference type="NCBI Taxonomy" id="408172"/>
    <lineage>
        <taxon>unclassified sequences</taxon>
        <taxon>metagenomes</taxon>
        <taxon>ecological metagenomes</taxon>
    </lineage>
</organism>
<evidence type="ECO:0000256" key="13">
    <source>
        <dbReference type="ARBA" id="ARBA00022833"/>
    </source>
</evidence>
<evidence type="ECO:0000256" key="18">
    <source>
        <dbReference type="ARBA" id="ARBA00023228"/>
    </source>
</evidence>
<evidence type="ECO:0000256" key="12">
    <source>
        <dbReference type="ARBA" id="ARBA00022824"/>
    </source>
</evidence>
<evidence type="ECO:0000256" key="20">
    <source>
        <dbReference type="ARBA" id="ARBA00033328"/>
    </source>
</evidence>
<feature type="non-terminal residue" evidence="22">
    <location>
        <position position="384"/>
    </location>
</feature>
<dbReference type="Gene3D" id="3.40.630.10">
    <property type="entry name" value="Zn peptidases"/>
    <property type="match status" value="1"/>
</dbReference>
<keyword evidence="9" id="KW-0479">Metal-binding</keyword>
<keyword evidence="6" id="KW-0964">Secreted</keyword>
<evidence type="ECO:0000256" key="19">
    <source>
        <dbReference type="ARBA" id="ARBA00025833"/>
    </source>
</evidence>
<evidence type="ECO:0000256" key="8">
    <source>
        <dbReference type="ARBA" id="ARBA00022670"/>
    </source>
</evidence>
<keyword evidence="10" id="KW-0732">Signal</keyword>
<dbReference type="GO" id="GO:0005794">
    <property type="term" value="C:Golgi apparatus"/>
    <property type="evidence" value="ECO:0007669"/>
    <property type="project" value="UniProtKB-SubCell"/>
</dbReference>
<dbReference type="GO" id="GO:0046872">
    <property type="term" value="F:metal ion binding"/>
    <property type="evidence" value="ECO:0007669"/>
    <property type="project" value="UniProtKB-KW"/>
</dbReference>
<name>A0A382M117_9ZZZZ</name>
<comment type="subunit">
    <text evidence="19">Homodimer. The monomeric form is inactive while the homodimer is active.</text>
</comment>
<dbReference type="SUPFAM" id="SSF52025">
    <property type="entry name" value="PA domain"/>
    <property type="match status" value="1"/>
</dbReference>
<keyword evidence="11" id="KW-0378">Hydrolase</keyword>
<evidence type="ECO:0000256" key="9">
    <source>
        <dbReference type="ARBA" id="ARBA00022723"/>
    </source>
</evidence>
<evidence type="ECO:0000256" key="4">
    <source>
        <dbReference type="ARBA" id="ARBA00004613"/>
    </source>
</evidence>
<evidence type="ECO:0000256" key="3">
    <source>
        <dbReference type="ARBA" id="ARBA00004555"/>
    </source>
</evidence>
<dbReference type="EMBL" id="UINC01089892">
    <property type="protein sequence ID" value="SVC41357.1"/>
    <property type="molecule type" value="Genomic_DNA"/>
</dbReference>